<dbReference type="GO" id="GO:0000095">
    <property type="term" value="F:S-adenosyl-L-methionine transmembrane transporter activity"/>
    <property type="evidence" value="ECO:0000318"/>
    <property type="project" value="GO_Central"/>
</dbReference>
<sequence length="432" mass="44274">MTLPIGLSKPRLRLVSTCAVVGASSLAVCAWSRCSKASQQNADRKIQLPAPAVDALAGALGEVAQILVLYPLDTVKVRCQASGETAAVVIRRLLKRGFNMALLKKLYAGAVGAAACAILVGAVHFASYEGSRKAILKWSTAGNGGASSKGSGGGGGGGGGSGRAGGASAEASAAGLGAGATAAAAGGAADAADAAAAAAAAAAAEARAEQDDRFRRAAATFGAAAFAALATALVESPVELFRHNAQAGLVQSNFMAEMAATVRREGPGGLYWGFLPHCFEAWPHDISELATYGFMRDFEATAMRPGSPHHAWMRGVGPQVWDLATGAASGAAAVLFSMPFDTVKTYLQTHGADLSGRGFLGSAALFVKTGRRIAARKGLSGLYVGVTPRLFQQVPSAMVCWWSIAAFKRWMEPYTLPDEADAPHHTGHHKAH</sequence>
<organism evidence="11 12">
    <name type="scientific">Chlamydomonas reinhardtii</name>
    <name type="common">Chlamydomonas smithii</name>
    <dbReference type="NCBI Taxonomy" id="3055"/>
    <lineage>
        <taxon>Eukaryota</taxon>
        <taxon>Viridiplantae</taxon>
        <taxon>Chlorophyta</taxon>
        <taxon>core chlorophytes</taxon>
        <taxon>Chlorophyceae</taxon>
        <taxon>CS clade</taxon>
        <taxon>Chlamydomonadales</taxon>
        <taxon>Chlamydomonadaceae</taxon>
        <taxon>Chlamydomonas</taxon>
    </lineage>
</organism>
<proteinExistence type="inferred from homology"/>
<dbReference type="GO" id="GO:0005743">
    <property type="term" value="C:mitochondrial inner membrane"/>
    <property type="evidence" value="ECO:0000318"/>
    <property type="project" value="GO_Central"/>
</dbReference>
<dbReference type="ExpressionAtlas" id="A0A2K3DKI4">
    <property type="expression patterns" value="baseline"/>
</dbReference>
<comment type="similarity">
    <text evidence="2 9">Belongs to the mitochondrial carrier (TC 2.A.29) family.</text>
</comment>
<evidence type="ECO:0000256" key="4">
    <source>
        <dbReference type="ARBA" id="ARBA00022692"/>
    </source>
</evidence>
<reference evidence="11 12" key="1">
    <citation type="journal article" date="2007" name="Science">
        <title>The Chlamydomonas genome reveals the evolution of key animal and plant functions.</title>
        <authorList>
            <person name="Merchant S.S."/>
            <person name="Prochnik S.E."/>
            <person name="Vallon O."/>
            <person name="Harris E.H."/>
            <person name="Karpowicz S.J."/>
            <person name="Witman G.B."/>
            <person name="Terry A."/>
            <person name="Salamov A."/>
            <person name="Fritz-Laylin L.K."/>
            <person name="Marechal-Drouard L."/>
            <person name="Marshall W.F."/>
            <person name="Qu L.H."/>
            <person name="Nelson D.R."/>
            <person name="Sanderfoot A.A."/>
            <person name="Spalding M.H."/>
            <person name="Kapitonov V.V."/>
            <person name="Ren Q."/>
            <person name="Ferris P."/>
            <person name="Lindquist E."/>
            <person name="Shapiro H."/>
            <person name="Lucas S.M."/>
            <person name="Grimwood J."/>
            <person name="Schmutz J."/>
            <person name="Cardol P."/>
            <person name="Cerutti H."/>
            <person name="Chanfreau G."/>
            <person name="Chen C.L."/>
            <person name="Cognat V."/>
            <person name="Croft M.T."/>
            <person name="Dent R."/>
            <person name="Dutcher S."/>
            <person name="Fernandez E."/>
            <person name="Fukuzawa H."/>
            <person name="Gonzalez-Ballester D."/>
            <person name="Gonzalez-Halphen D."/>
            <person name="Hallmann A."/>
            <person name="Hanikenne M."/>
            <person name="Hippler M."/>
            <person name="Inwood W."/>
            <person name="Jabbari K."/>
            <person name="Kalanon M."/>
            <person name="Kuras R."/>
            <person name="Lefebvre P.A."/>
            <person name="Lemaire S.D."/>
            <person name="Lobanov A.V."/>
            <person name="Lohr M."/>
            <person name="Manuell A."/>
            <person name="Meier I."/>
            <person name="Mets L."/>
            <person name="Mittag M."/>
            <person name="Mittelmeier T."/>
            <person name="Moroney J.V."/>
            <person name="Moseley J."/>
            <person name="Napoli C."/>
            <person name="Nedelcu A.M."/>
            <person name="Niyogi K."/>
            <person name="Novoselov S.V."/>
            <person name="Paulsen I.T."/>
            <person name="Pazour G."/>
            <person name="Purton S."/>
            <person name="Ral J.P."/>
            <person name="Riano-Pachon D.M."/>
            <person name="Riekhof W."/>
            <person name="Rymarquis L."/>
            <person name="Schroda M."/>
            <person name="Stern D."/>
            <person name="Umen J."/>
            <person name="Willows R."/>
            <person name="Wilson N."/>
            <person name="Zimmer S.L."/>
            <person name="Allmer J."/>
            <person name="Balk J."/>
            <person name="Bisova K."/>
            <person name="Chen C.J."/>
            <person name="Elias M."/>
            <person name="Gendler K."/>
            <person name="Hauser C."/>
            <person name="Lamb M.R."/>
            <person name="Ledford H."/>
            <person name="Long J.C."/>
            <person name="Minagawa J."/>
            <person name="Page M.D."/>
            <person name="Pan J."/>
            <person name="Pootakham W."/>
            <person name="Roje S."/>
            <person name="Rose A."/>
            <person name="Stahlberg E."/>
            <person name="Terauchi A.M."/>
            <person name="Yang P."/>
            <person name="Ball S."/>
            <person name="Bowler C."/>
            <person name="Dieckmann C.L."/>
            <person name="Gladyshev V.N."/>
            <person name="Green P."/>
            <person name="Jorgensen R."/>
            <person name="Mayfield S."/>
            <person name="Mueller-Roeber B."/>
            <person name="Rajamani S."/>
            <person name="Sayre R.T."/>
            <person name="Brokstein P."/>
            <person name="Dubchak I."/>
            <person name="Goodstein D."/>
            <person name="Hornick L."/>
            <person name="Huang Y.W."/>
            <person name="Jhaveri J."/>
            <person name="Luo Y."/>
            <person name="Martinez D."/>
            <person name="Ngau W.C."/>
            <person name="Otillar B."/>
            <person name="Poliakov A."/>
            <person name="Porter A."/>
            <person name="Szajkowski L."/>
            <person name="Werner G."/>
            <person name="Zhou K."/>
            <person name="Grigoriev I.V."/>
            <person name="Rokhsar D.S."/>
            <person name="Grossman A.R."/>
        </authorList>
    </citation>
    <scope>NUCLEOTIDE SEQUENCE [LARGE SCALE GENOMIC DNA]</scope>
    <source>
        <strain evidence="12">CC-503</strain>
    </source>
</reference>
<feature type="transmembrane region" description="Helical" evidence="10">
    <location>
        <begin position="106"/>
        <end position="128"/>
    </location>
</feature>
<dbReference type="KEGG" id="cre:CHLRE_07g340600v5"/>
<feature type="repeat" description="Solcar" evidence="8">
    <location>
        <begin position="215"/>
        <end position="298"/>
    </location>
</feature>
<protein>
    <recommendedName>
        <fullName evidence="13">Mitochondrial carrier protein</fullName>
    </recommendedName>
</protein>
<dbReference type="InterPro" id="IPR023395">
    <property type="entry name" value="MCP_dom_sf"/>
</dbReference>
<dbReference type="PROSITE" id="PS50920">
    <property type="entry name" value="SOLCAR"/>
    <property type="match status" value="3"/>
</dbReference>
<evidence type="ECO:0008006" key="13">
    <source>
        <dbReference type="Google" id="ProtNLM"/>
    </source>
</evidence>
<keyword evidence="12" id="KW-1185">Reference proteome</keyword>
<dbReference type="InParanoid" id="A0A2K3DKI4"/>
<evidence type="ECO:0000256" key="10">
    <source>
        <dbReference type="SAM" id="Phobius"/>
    </source>
</evidence>
<dbReference type="Proteomes" id="UP000006906">
    <property type="component" value="Chromosome 7"/>
</dbReference>
<keyword evidence="4 8" id="KW-0812">Transmembrane</keyword>
<evidence type="ECO:0000256" key="7">
    <source>
        <dbReference type="ARBA" id="ARBA00023136"/>
    </source>
</evidence>
<evidence type="ECO:0000256" key="8">
    <source>
        <dbReference type="PROSITE-ProRule" id="PRU00282"/>
    </source>
</evidence>
<name>A0A2K3DKI4_CHLRE</name>
<evidence type="ECO:0000313" key="12">
    <source>
        <dbReference type="Proteomes" id="UP000006906"/>
    </source>
</evidence>
<keyword evidence="5" id="KW-0677">Repeat</keyword>
<comment type="subcellular location">
    <subcellularLocation>
        <location evidence="1">Membrane</location>
        <topology evidence="1">Multi-pass membrane protein</topology>
    </subcellularLocation>
</comment>
<dbReference type="OrthoDB" id="1747031at2759"/>
<accession>A0A2K3DKI4</accession>
<evidence type="ECO:0000256" key="3">
    <source>
        <dbReference type="ARBA" id="ARBA00022448"/>
    </source>
</evidence>
<dbReference type="GeneID" id="5717984"/>
<gene>
    <name evidence="11" type="ORF">CHLRE_07g340600v5</name>
</gene>
<dbReference type="AlphaFoldDB" id="A0A2K3DKI4"/>
<dbReference type="InterPro" id="IPR018108">
    <property type="entry name" value="MCP_transmembrane"/>
</dbReference>
<dbReference type="EMBL" id="CM008968">
    <property type="protein sequence ID" value="PNW81049.1"/>
    <property type="molecule type" value="Genomic_DNA"/>
</dbReference>
<dbReference type="Gene3D" id="1.50.40.10">
    <property type="entry name" value="Mitochondrial carrier domain"/>
    <property type="match status" value="2"/>
</dbReference>
<evidence type="ECO:0000256" key="5">
    <source>
        <dbReference type="ARBA" id="ARBA00022737"/>
    </source>
</evidence>
<dbReference type="SUPFAM" id="SSF103506">
    <property type="entry name" value="Mitochondrial carrier"/>
    <property type="match status" value="1"/>
</dbReference>
<evidence type="ECO:0000256" key="9">
    <source>
        <dbReference type="RuleBase" id="RU000488"/>
    </source>
</evidence>
<dbReference type="RefSeq" id="XP_042922914.1">
    <property type="nucleotide sequence ID" value="XM_043064346.1"/>
</dbReference>
<feature type="transmembrane region" description="Helical" evidence="10">
    <location>
        <begin position="217"/>
        <end position="234"/>
    </location>
</feature>
<evidence type="ECO:0000256" key="1">
    <source>
        <dbReference type="ARBA" id="ARBA00004141"/>
    </source>
</evidence>
<evidence type="ECO:0000256" key="2">
    <source>
        <dbReference type="ARBA" id="ARBA00006375"/>
    </source>
</evidence>
<keyword evidence="7 8" id="KW-0472">Membrane</keyword>
<dbReference type="Gramene" id="PNW81049">
    <property type="protein sequence ID" value="PNW81049"/>
    <property type="gene ID" value="CHLRE_07g340600v5"/>
</dbReference>
<feature type="repeat" description="Solcar" evidence="8">
    <location>
        <begin position="49"/>
        <end position="134"/>
    </location>
</feature>
<keyword evidence="3 9" id="KW-0813">Transport</keyword>
<dbReference type="OMA" id="ELFRHNA"/>
<dbReference type="PANTHER" id="PTHR45667">
    <property type="entry name" value="S-ADENOSYLMETHIONINE MITOCHONDRIAL CARRIER PROTEIN"/>
    <property type="match status" value="1"/>
</dbReference>
<dbReference type="Pfam" id="PF00153">
    <property type="entry name" value="Mito_carr"/>
    <property type="match status" value="3"/>
</dbReference>
<evidence type="ECO:0000256" key="6">
    <source>
        <dbReference type="ARBA" id="ARBA00022989"/>
    </source>
</evidence>
<evidence type="ECO:0000313" key="11">
    <source>
        <dbReference type="EMBL" id="PNW81049.1"/>
    </source>
</evidence>
<keyword evidence="6 10" id="KW-1133">Transmembrane helix</keyword>
<feature type="repeat" description="Solcar" evidence="8">
    <location>
        <begin position="317"/>
        <end position="410"/>
    </location>
</feature>